<name>A0ACB7SQP8_HYAAI</name>
<evidence type="ECO:0000313" key="2">
    <source>
        <dbReference type="Proteomes" id="UP000821845"/>
    </source>
</evidence>
<organism evidence="1 2">
    <name type="scientific">Hyalomma asiaticum</name>
    <name type="common">Tick</name>
    <dbReference type="NCBI Taxonomy" id="266040"/>
    <lineage>
        <taxon>Eukaryota</taxon>
        <taxon>Metazoa</taxon>
        <taxon>Ecdysozoa</taxon>
        <taxon>Arthropoda</taxon>
        <taxon>Chelicerata</taxon>
        <taxon>Arachnida</taxon>
        <taxon>Acari</taxon>
        <taxon>Parasitiformes</taxon>
        <taxon>Ixodida</taxon>
        <taxon>Ixodoidea</taxon>
        <taxon>Ixodidae</taxon>
        <taxon>Hyalomminae</taxon>
        <taxon>Hyalomma</taxon>
    </lineage>
</organism>
<dbReference type="EMBL" id="CM023483">
    <property type="protein sequence ID" value="KAH6937291.1"/>
    <property type="molecule type" value="Genomic_DNA"/>
</dbReference>
<dbReference type="Proteomes" id="UP000821845">
    <property type="component" value="Chromosome 3"/>
</dbReference>
<accession>A0ACB7SQP8</accession>
<sequence length="117" mass="13254">MLCKSRFAAKSPHLRRERCDAHHTRKLRAILFPLPHASCTRYRRTIPFHWCNRSSARTIGSRFDGNQTSGVHRTGDRSAFTAVMPGTSTKKARIAAPDPHVMSSTRQSQGLAKDPWR</sequence>
<proteinExistence type="predicted"/>
<protein>
    <submittedName>
        <fullName evidence="1">Uncharacterized protein</fullName>
    </submittedName>
</protein>
<evidence type="ECO:0000313" key="1">
    <source>
        <dbReference type="EMBL" id="KAH6937291.1"/>
    </source>
</evidence>
<comment type="caution">
    <text evidence="1">The sequence shown here is derived from an EMBL/GenBank/DDBJ whole genome shotgun (WGS) entry which is preliminary data.</text>
</comment>
<gene>
    <name evidence="1" type="ORF">HPB50_026486</name>
</gene>
<keyword evidence="2" id="KW-1185">Reference proteome</keyword>
<reference evidence="1" key="1">
    <citation type="submission" date="2020-05" db="EMBL/GenBank/DDBJ databases">
        <title>Large-scale comparative analyses of tick genomes elucidate their genetic diversity and vector capacities.</title>
        <authorList>
            <person name="Jia N."/>
            <person name="Wang J."/>
            <person name="Shi W."/>
            <person name="Du L."/>
            <person name="Sun Y."/>
            <person name="Zhan W."/>
            <person name="Jiang J."/>
            <person name="Wang Q."/>
            <person name="Zhang B."/>
            <person name="Ji P."/>
            <person name="Sakyi L.B."/>
            <person name="Cui X."/>
            <person name="Yuan T."/>
            <person name="Jiang B."/>
            <person name="Yang W."/>
            <person name="Lam T.T.-Y."/>
            <person name="Chang Q."/>
            <person name="Ding S."/>
            <person name="Wang X."/>
            <person name="Zhu J."/>
            <person name="Ruan X."/>
            <person name="Zhao L."/>
            <person name="Wei J."/>
            <person name="Que T."/>
            <person name="Du C."/>
            <person name="Cheng J."/>
            <person name="Dai P."/>
            <person name="Han X."/>
            <person name="Huang E."/>
            <person name="Gao Y."/>
            <person name="Liu J."/>
            <person name="Shao H."/>
            <person name="Ye R."/>
            <person name="Li L."/>
            <person name="Wei W."/>
            <person name="Wang X."/>
            <person name="Wang C."/>
            <person name="Yang T."/>
            <person name="Huo Q."/>
            <person name="Li W."/>
            <person name="Guo W."/>
            <person name="Chen H."/>
            <person name="Zhou L."/>
            <person name="Ni X."/>
            <person name="Tian J."/>
            <person name="Zhou Y."/>
            <person name="Sheng Y."/>
            <person name="Liu T."/>
            <person name="Pan Y."/>
            <person name="Xia L."/>
            <person name="Li J."/>
            <person name="Zhao F."/>
            <person name="Cao W."/>
        </authorList>
    </citation>
    <scope>NUCLEOTIDE SEQUENCE</scope>
    <source>
        <strain evidence="1">Hyas-2018</strain>
    </source>
</reference>